<evidence type="ECO:0000313" key="2">
    <source>
        <dbReference type="Proteomes" id="UP000464378"/>
    </source>
</evidence>
<dbReference type="InParanoid" id="A0A6C2YTY6"/>
<reference evidence="1" key="1">
    <citation type="submission" date="2019-04" db="EMBL/GenBank/DDBJ databases">
        <authorList>
            <consortium name="Science for Life Laboratories"/>
        </authorList>
    </citation>
    <scope>NUCLEOTIDE SEQUENCE</scope>
    <source>
        <strain evidence="1">MBLW1</strain>
    </source>
</reference>
<organism evidence="1">
    <name type="scientific">Tuwongella immobilis</name>
    <dbReference type="NCBI Taxonomy" id="692036"/>
    <lineage>
        <taxon>Bacteria</taxon>
        <taxon>Pseudomonadati</taxon>
        <taxon>Planctomycetota</taxon>
        <taxon>Planctomycetia</taxon>
        <taxon>Gemmatales</taxon>
        <taxon>Gemmataceae</taxon>
        <taxon>Tuwongella</taxon>
    </lineage>
</organism>
<dbReference type="EMBL" id="LR586016">
    <property type="protein sequence ID" value="VIP05208.1"/>
    <property type="molecule type" value="Genomic_DNA"/>
</dbReference>
<dbReference type="RefSeq" id="WP_162660279.1">
    <property type="nucleotide sequence ID" value="NZ_LR593887.1"/>
</dbReference>
<dbReference type="AlphaFoldDB" id="A0A6C2YTY6"/>
<dbReference type="Proteomes" id="UP000464378">
    <property type="component" value="Chromosome"/>
</dbReference>
<evidence type="ECO:0000313" key="1">
    <source>
        <dbReference type="EMBL" id="VIP05208.1"/>
    </source>
</evidence>
<name>A0A6C2YTY6_9BACT</name>
<sequence>MSIGDCLTTITGETVSVEGVHETDRRQTVYNLRVSDFHTDFVGCDDWGFSVWAQNANCAILVKEGETFILKSKVDDRVLFEGAEADARLFAKTNGHEITSQGIPGHANHVGDLPFGYKEKPFRQFVIKFDDEMRLAGYDDVEAFMQGSSASDCKYNNGNPIKLDGRAGITPSDYDVAIVSPKVAARAKELGIDVMKGPLSPKDVAALGLQDTQDALTAAHEVGHARVHNNPAAFGGPLTYPAEEVLVESAARNALAPDLSRAALRNSIRYENRWRVAAGLPPLPVPP</sequence>
<dbReference type="KEGG" id="tim:GMBLW1_39850"/>
<keyword evidence="2" id="KW-1185">Reference proteome</keyword>
<protein>
    <submittedName>
        <fullName evidence="1">Uncharacterized protein</fullName>
    </submittedName>
</protein>
<dbReference type="EMBL" id="LR593887">
    <property type="protein sequence ID" value="VTS07772.1"/>
    <property type="molecule type" value="Genomic_DNA"/>
</dbReference>
<accession>A0A6C2YTY6</accession>
<gene>
    <name evidence="1" type="ORF">GMBLW1_39850</name>
</gene>
<proteinExistence type="predicted"/>